<dbReference type="RefSeq" id="WP_077378822.1">
    <property type="nucleotide sequence ID" value="NZ_FTPD01000017.1"/>
</dbReference>
<feature type="active site" description="Schiff-base intermediate with substrate" evidence="4">
    <location>
        <position position="163"/>
    </location>
</feature>
<dbReference type="GO" id="GO:0008840">
    <property type="term" value="F:4-hydroxy-tetrahydrodipicolinate synthase activity"/>
    <property type="evidence" value="ECO:0007669"/>
    <property type="project" value="TreeGrafter"/>
</dbReference>
<dbReference type="EMBL" id="FTPD01000017">
    <property type="protein sequence ID" value="SIT55894.1"/>
    <property type="molecule type" value="Genomic_DNA"/>
</dbReference>
<evidence type="ECO:0000256" key="2">
    <source>
        <dbReference type="ARBA" id="ARBA00023239"/>
    </source>
</evidence>
<dbReference type="PRINTS" id="PR00146">
    <property type="entry name" value="DHPICSNTHASE"/>
</dbReference>
<keyword evidence="2 3" id="KW-0456">Lyase</keyword>
<dbReference type="PANTHER" id="PTHR12128">
    <property type="entry name" value="DIHYDRODIPICOLINATE SYNTHASE"/>
    <property type="match status" value="1"/>
</dbReference>
<dbReference type="Proteomes" id="UP000188388">
    <property type="component" value="Unassembled WGS sequence"/>
</dbReference>
<evidence type="ECO:0000256" key="4">
    <source>
        <dbReference type="PIRSR" id="PIRSR001365-1"/>
    </source>
</evidence>
<accession>A0A1R3V7M1</accession>
<dbReference type="GO" id="GO:0005829">
    <property type="term" value="C:cytosol"/>
    <property type="evidence" value="ECO:0007669"/>
    <property type="project" value="TreeGrafter"/>
</dbReference>
<dbReference type="STRING" id="1631249.BQ8794_240101"/>
<dbReference type="PANTHER" id="PTHR12128:SF66">
    <property type="entry name" value="4-HYDROXY-2-OXOGLUTARATE ALDOLASE, MITOCHONDRIAL"/>
    <property type="match status" value="1"/>
</dbReference>
<reference evidence="7" key="1">
    <citation type="submission" date="2017-01" db="EMBL/GenBank/DDBJ databases">
        <authorList>
            <person name="Brunel B."/>
        </authorList>
    </citation>
    <scope>NUCLEOTIDE SEQUENCE [LARGE SCALE GENOMIC DNA]</scope>
</reference>
<dbReference type="SMART" id="SM01130">
    <property type="entry name" value="DHDPS"/>
    <property type="match status" value="1"/>
</dbReference>
<dbReference type="Gene3D" id="3.20.20.70">
    <property type="entry name" value="Aldolase class I"/>
    <property type="match status" value="1"/>
</dbReference>
<evidence type="ECO:0000256" key="1">
    <source>
        <dbReference type="ARBA" id="ARBA00007592"/>
    </source>
</evidence>
<dbReference type="CDD" id="cd00408">
    <property type="entry name" value="DHDPS-like"/>
    <property type="match status" value="1"/>
</dbReference>
<dbReference type="Pfam" id="PF00701">
    <property type="entry name" value="DHDPS"/>
    <property type="match status" value="1"/>
</dbReference>
<keyword evidence="7" id="KW-1185">Reference proteome</keyword>
<comment type="similarity">
    <text evidence="1 3">Belongs to the DapA family.</text>
</comment>
<protein>
    <submittedName>
        <fullName evidence="6">Dihydrodipicolinate synthetase (Modular protein)</fullName>
    </submittedName>
</protein>
<evidence type="ECO:0000256" key="3">
    <source>
        <dbReference type="PIRNR" id="PIRNR001365"/>
    </source>
</evidence>
<proteinExistence type="inferred from homology"/>
<organism evidence="6 7">
    <name type="scientific">Mesorhizobium prunaredense</name>
    <dbReference type="NCBI Taxonomy" id="1631249"/>
    <lineage>
        <taxon>Bacteria</taxon>
        <taxon>Pseudomonadati</taxon>
        <taxon>Pseudomonadota</taxon>
        <taxon>Alphaproteobacteria</taxon>
        <taxon>Hyphomicrobiales</taxon>
        <taxon>Phyllobacteriaceae</taxon>
        <taxon>Mesorhizobium</taxon>
    </lineage>
</organism>
<dbReference type="PIRSF" id="PIRSF001365">
    <property type="entry name" value="DHDPS"/>
    <property type="match status" value="1"/>
</dbReference>
<evidence type="ECO:0000313" key="7">
    <source>
        <dbReference type="Proteomes" id="UP000188388"/>
    </source>
</evidence>
<evidence type="ECO:0000256" key="5">
    <source>
        <dbReference type="PIRSR" id="PIRSR001365-2"/>
    </source>
</evidence>
<dbReference type="InterPro" id="IPR013785">
    <property type="entry name" value="Aldolase_TIM"/>
</dbReference>
<name>A0A1R3V7M1_9HYPH</name>
<dbReference type="InterPro" id="IPR002220">
    <property type="entry name" value="DapA-like"/>
</dbReference>
<gene>
    <name evidence="6" type="ORF">BQ8794_240101</name>
</gene>
<sequence>MAFLSGLSAFPITPTDSDGVVDVLALRKLIARLCAAKVDSIGLLGSTGTYMYLSRAERRRAICEALDETRGRVPLVVGVGALRTDEAVHYASDAKALGAAAGLLAAVSYTPLTDDEVFEHFSTVARESGLPIVIYDNPGNTHFRFTPALIERLGQLPGILSIKNSADRGDAIKGQLAHQKKIVPKGFSIGYSGDWNATEALIAGADTWYSVLGGILPDPCLRMVRAAQHGDYTEAHRIDATLAPVWELFKTFSSLRVVYAIAELLEICSAEPPRPIKPLSAAAKCQLAGVLDRLGSGVGS</sequence>
<feature type="binding site" evidence="5">
    <location>
        <position position="47"/>
    </location>
    <ligand>
        <name>pyruvate</name>
        <dbReference type="ChEBI" id="CHEBI:15361"/>
    </ligand>
</feature>
<dbReference type="AlphaFoldDB" id="A0A1R3V7M1"/>
<dbReference type="SUPFAM" id="SSF51569">
    <property type="entry name" value="Aldolase"/>
    <property type="match status" value="1"/>
</dbReference>
<feature type="active site" description="Proton donor/acceptor" evidence="4">
    <location>
        <position position="135"/>
    </location>
</feature>
<evidence type="ECO:0000313" key="6">
    <source>
        <dbReference type="EMBL" id="SIT55894.1"/>
    </source>
</evidence>